<keyword evidence="5 9" id="KW-1133">Transmembrane helix</keyword>
<dbReference type="RefSeq" id="WP_173165033.1">
    <property type="nucleotide sequence ID" value="NZ_CP053716.1"/>
</dbReference>
<feature type="transmembrane region" description="Helical" evidence="9">
    <location>
        <begin position="32"/>
        <end position="57"/>
    </location>
</feature>
<proteinExistence type="predicted"/>
<reference evidence="12" key="1">
    <citation type="submission" date="2020-05" db="EMBL/GenBank/DDBJ databases">
        <title>Novel species in genus Nocardioides.</title>
        <authorList>
            <person name="Zhang G."/>
        </authorList>
    </citation>
    <scope>NUCLEOTIDE SEQUENCE [LARGE SCALE GENOMIC DNA]</scope>
    <source>
        <strain evidence="12">zg-1050</strain>
    </source>
</reference>
<dbReference type="Gene3D" id="3.40.50.1110">
    <property type="entry name" value="SGNH hydrolase"/>
    <property type="match status" value="1"/>
</dbReference>
<sequence>MSRPKTRYVASLDGLRAFAVIAVVAYHLNAPFAVGGLLGVTMFFVLSGYLITTLLIAEVEATGTIDLKDFWVRRVKRIVPAVVFTIIGTAALCALFNHALLTKLRPDALPTLLFFNNWWQILHNVSYFDALGAPSPLAHTWSLAIEEQFYLIWPLLLFFLVKRGVRKSSMAKGCAIAALVSAVLMALLFSPEADPSRVYYGTDTRAFSLLIGVMLAFAWPYPKLDERAHQALDGIGRLALDGVGAASLAGLVLLVMFADGFSPFLYRGGLLLCSVLTALLMACIVHPQSMLGRLLGAAPLTWLGKRSYSLYLWHYPLLLLTTPGNTADGVAWWLAPLQVALMVGMAHVSYAYVENPLRRMTLSDVRAVVGEGVAGVRTWARAHLPYTVGGTLTLAIAVGGLTLVPDTNALEGADLLKQAEEAGGVQAGAELEGTGGEESADGDPDADREPGFYRAEAREGVYDILMLGDSVSVRAVPAFRKAFPHGMLDAAVNRQFYGVNSFYEPYRQAGTVGSIVVVALGTNGYVTNENIDAFMESVGPGRMVWFVNTRSRTDWQANVNATLAAAVQRYPNAALIDWYGASAAHGDWFDGDGTHLSEAGAHAYVELVRQSVADFLPERPEPTPEPEAKEEAEGGAQEGSAASDQPTESAQDDAPAETPESAPAAQTA</sequence>
<dbReference type="EMBL" id="CP053716">
    <property type="protein sequence ID" value="QKF07690.1"/>
    <property type="molecule type" value="Genomic_DNA"/>
</dbReference>
<evidence type="ECO:0000256" key="6">
    <source>
        <dbReference type="ARBA" id="ARBA00023136"/>
    </source>
</evidence>
<dbReference type="CDD" id="cd01840">
    <property type="entry name" value="SGNH_hydrolase_yrhL_like"/>
    <property type="match status" value="1"/>
</dbReference>
<evidence type="ECO:0000256" key="4">
    <source>
        <dbReference type="ARBA" id="ARBA00022692"/>
    </source>
</evidence>
<evidence type="ECO:0000256" key="7">
    <source>
        <dbReference type="ARBA" id="ARBA00023315"/>
    </source>
</evidence>
<feature type="transmembrane region" description="Helical" evidence="9">
    <location>
        <begin position="264"/>
        <end position="287"/>
    </location>
</feature>
<dbReference type="Pfam" id="PF01757">
    <property type="entry name" value="Acyl_transf_3"/>
    <property type="match status" value="1"/>
</dbReference>
<keyword evidence="4 9" id="KW-0812">Transmembrane</keyword>
<feature type="domain" description="Acyltransferase 3" evidence="10">
    <location>
        <begin position="10"/>
        <end position="343"/>
    </location>
</feature>
<dbReference type="PANTHER" id="PTHR23028:SF53">
    <property type="entry name" value="ACYL_TRANSF_3 DOMAIN-CONTAINING PROTEIN"/>
    <property type="match status" value="1"/>
</dbReference>
<keyword evidence="6 9" id="KW-0472">Membrane</keyword>
<feature type="transmembrane region" description="Helical" evidence="9">
    <location>
        <begin position="141"/>
        <end position="161"/>
    </location>
</feature>
<dbReference type="InterPro" id="IPR036514">
    <property type="entry name" value="SGNH_hydro_sf"/>
</dbReference>
<evidence type="ECO:0000256" key="5">
    <source>
        <dbReference type="ARBA" id="ARBA00022989"/>
    </source>
</evidence>
<name>A0A6M8J125_9ACTN</name>
<evidence type="ECO:0000259" key="10">
    <source>
        <dbReference type="Pfam" id="PF01757"/>
    </source>
</evidence>
<feature type="compositionally biased region" description="Low complexity" evidence="8">
    <location>
        <begin position="656"/>
        <end position="668"/>
    </location>
</feature>
<feature type="transmembrane region" description="Helical" evidence="9">
    <location>
        <begin position="205"/>
        <end position="222"/>
    </location>
</feature>
<evidence type="ECO:0000256" key="1">
    <source>
        <dbReference type="ARBA" id="ARBA00004651"/>
    </source>
</evidence>
<dbReference type="KEGG" id="bwa:HLV38_05875"/>
<dbReference type="SUPFAM" id="SSF52266">
    <property type="entry name" value="SGNH hydrolase"/>
    <property type="match status" value="1"/>
</dbReference>
<dbReference type="Proteomes" id="UP000503297">
    <property type="component" value="Chromosome"/>
</dbReference>
<feature type="transmembrane region" description="Helical" evidence="9">
    <location>
        <begin position="173"/>
        <end position="190"/>
    </location>
</feature>
<dbReference type="GO" id="GO:0005886">
    <property type="term" value="C:plasma membrane"/>
    <property type="evidence" value="ECO:0007669"/>
    <property type="project" value="UniProtKB-SubCell"/>
</dbReference>
<accession>A0A6M8J125</accession>
<keyword evidence="7" id="KW-0012">Acyltransferase</keyword>
<feature type="transmembrane region" description="Helical" evidence="9">
    <location>
        <begin position="234"/>
        <end position="258"/>
    </location>
</feature>
<organism evidence="11 12">
    <name type="scientific">Berryella wangjianweii</name>
    <dbReference type="NCBI Taxonomy" id="2734634"/>
    <lineage>
        <taxon>Bacteria</taxon>
        <taxon>Bacillati</taxon>
        <taxon>Actinomycetota</taxon>
        <taxon>Coriobacteriia</taxon>
        <taxon>Eggerthellales</taxon>
        <taxon>Eggerthellaceae</taxon>
        <taxon>Berryella</taxon>
    </lineage>
</organism>
<feature type="transmembrane region" description="Helical" evidence="9">
    <location>
        <begin position="330"/>
        <end position="353"/>
    </location>
</feature>
<feature type="region of interest" description="Disordered" evidence="8">
    <location>
        <begin position="616"/>
        <end position="668"/>
    </location>
</feature>
<keyword evidence="12" id="KW-1185">Reference proteome</keyword>
<dbReference type="GO" id="GO:0016747">
    <property type="term" value="F:acyltransferase activity, transferring groups other than amino-acyl groups"/>
    <property type="evidence" value="ECO:0007669"/>
    <property type="project" value="InterPro"/>
</dbReference>
<evidence type="ECO:0000313" key="12">
    <source>
        <dbReference type="Proteomes" id="UP000503297"/>
    </source>
</evidence>
<gene>
    <name evidence="11" type="ORF">HLV38_05875</name>
</gene>
<evidence type="ECO:0000256" key="8">
    <source>
        <dbReference type="SAM" id="MobiDB-lite"/>
    </source>
</evidence>
<evidence type="ECO:0000256" key="9">
    <source>
        <dbReference type="SAM" id="Phobius"/>
    </source>
</evidence>
<protein>
    <submittedName>
        <fullName evidence="11">Acetyltransferase</fullName>
    </submittedName>
</protein>
<comment type="subcellular location">
    <subcellularLocation>
        <location evidence="1">Cell membrane</location>
        <topology evidence="1">Multi-pass membrane protein</topology>
    </subcellularLocation>
</comment>
<dbReference type="GO" id="GO:0009103">
    <property type="term" value="P:lipopolysaccharide biosynthetic process"/>
    <property type="evidence" value="ECO:0007669"/>
    <property type="project" value="TreeGrafter"/>
</dbReference>
<keyword evidence="2" id="KW-1003">Cell membrane</keyword>
<feature type="compositionally biased region" description="Basic and acidic residues" evidence="8">
    <location>
        <begin position="616"/>
        <end position="632"/>
    </location>
</feature>
<dbReference type="InterPro" id="IPR050879">
    <property type="entry name" value="Acyltransferase_3"/>
</dbReference>
<dbReference type="AlphaFoldDB" id="A0A6M8J125"/>
<evidence type="ECO:0000256" key="2">
    <source>
        <dbReference type="ARBA" id="ARBA00022475"/>
    </source>
</evidence>
<dbReference type="PANTHER" id="PTHR23028">
    <property type="entry name" value="ACETYLTRANSFERASE"/>
    <property type="match status" value="1"/>
</dbReference>
<evidence type="ECO:0000313" key="11">
    <source>
        <dbReference type="EMBL" id="QKF07690.1"/>
    </source>
</evidence>
<feature type="transmembrane region" description="Helical" evidence="9">
    <location>
        <begin position="7"/>
        <end position="26"/>
    </location>
</feature>
<keyword evidence="3 11" id="KW-0808">Transferase</keyword>
<dbReference type="InterPro" id="IPR002656">
    <property type="entry name" value="Acyl_transf_3_dom"/>
</dbReference>
<feature type="transmembrane region" description="Helical" evidence="9">
    <location>
        <begin position="78"/>
        <end position="100"/>
    </location>
</feature>
<evidence type="ECO:0000256" key="3">
    <source>
        <dbReference type="ARBA" id="ARBA00022679"/>
    </source>
</evidence>
<feature type="region of interest" description="Disordered" evidence="8">
    <location>
        <begin position="428"/>
        <end position="450"/>
    </location>
</feature>